<accession>A0AA35KCK2</accession>
<evidence type="ECO:0000256" key="4">
    <source>
        <dbReference type="ARBA" id="ARBA00022734"/>
    </source>
</evidence>
<name>A0AA35KCK2_9SAUR</name>
<dbReference type="GO" id="GO:0030246">
    <property type="term" value="F:carbohydrate binding"/>
    <property type="evidence" value="ECO:0007669"/>
    <property type="project" value="UniProtKB-KW"/>
</dbReference>
<feature type="compositionally biased region" description="Polar residues" evidence="7">
    <location>
        <begin position="1"/>
        <end position="20"/>
    </location>
</feature>
<evidence type="ECO:0000256" key="3">
    <source>
        <dbReference type="ARBA" id="ARBA00022729"/>
    </source>
</evidence>
<dbReference type="SUPFAM" id="SSF56436">
    <property type="entry name" value="C-type lectin-like"/>
    <property type="match status" value="1"/>
</dbReference>
<evidence type="ECO:0000313" key="9">
    <source>
        <dbReference type="EMBL" id="CAI5774378.1"/>
    </source>
</evidence>
<keyword evidence="10" id="KW-1185">Reference proteome</keyword>
<reference evidence="9" key="1">
    <citation type="submission" date="2022-12" db="EMBL/GenBank/DDBJ databases">
        <authorList>
            <person name="Alioto T."/>
            <person name="Alioto T."/>
            <person name="Gomez Garrido J."/>
        </authorList>
    </citation>
    <scope>NUCLEOTIDE SEQUENCE</scope>
</reference>
<dbReference type="EMBL" id="OX395130">
    <property type="protein sequence ID" value="CAI5774378.1"/>
    <property type="molecule type" value="Genomic_DNA"/>
</dbReference>
<proteinExistence type="predicted"/>
<feature type="region of interest" description="Disordered" evidence="7">
    <location>
        <begin position="1"/>
        <end position="24"/>
    </location>
</feature>
<dbReference type="PROSITE" id="PS00615">
    <property type="entry name" value="C_TYPE_LECTIN_1"/>
    <property type="match status" value="1"/>
</dbReference>
<dbReference type="InterPro" id="IPR018378">
    <property type="entry name" value="C-type_lectin_CS"/>
</dbReference>
<evidence type="ECO:0000256" key="1">
    <source>
        <dbReference type="ARBA" id="ARBA00004613"/>
    </source>
</evidence>
<dbReference type="Pfam" id="PF00059">
    <property type="entry name" value="Lectin_C"/>
    <property type="match status" value="1"/>
</dbReference>
<dbReference type="PANTHER" id="PTHR22799:SF1">
    <property type="entry name" value="C-TYPE LECTIN DOMAIN FAMILY 11 MEMBER A"/>
    <property type="match status" value="1"/>
</dbReference>
<evidence type="ECO:0000256" key="2">
    <source>
        <dbReference type="ARBA" id="ARBA00022525"/>
    </source>
</evidence>
<dbReference type="Gene3D" id="3.10.100.10">
    <property type="entry name" value="Mannose-Binding Protein A, subunit A"/>
    <property type="match status" value="1"/>
</dbReference>
<dbReference type="PANTHER" id="PTHR22799">
    <property type="entry name" value="TETRANECTIN-RELATED"/>
    <property type="match status" value="1"/>
</dbReference>
<dbReference type="InterPro" id="IPR016187">
    <property type="entry name" value="CTDL_fold"/>
</dbReference>
<evidence type="ECO:0000256" key="6">
    <source>
        <dbReference type="ARBA" id="ARBA00023278"/>
    </source>
</evidence>
<dbReference type="InterPro" id="IPR016186">
    <property type="entry name" value="C-type_lectin-like/link_sf"/>
</dbReference>
<feature type="region of interest" description="Disordered" evidence="7">
    <location>
        <begin position="44"/>
        <end position="94"/>
    </location>
</feature>
<keyword evidence="6" id="KW-0379">Hydroxylation</keyword>
<dbReference type="SMART" id="SM00034">
    <property type="entry name" value="CLECT"/>
    <property type="match status" value="1"/>
</dbReference>
<keyword evidence="4" id="KW-0430">Lectin</keyword>
<gene>
    <name evidence="9" type="ORF">PODLI_1B039511</name>
</gene>
<comment type="subcellular location">
    <subcellularLocation>
        <location evidence="1">Secreted</location>
    </subcellularLocation>
</comment>
<dbReference type="InterPro" id="IPR001304">
    <property type="entry name" value="C-type_lectin-like"/>
</dbReference>
<dbReference type="GO" id="GO:0001503">
    <property type="term" value="P:ossification"/>
    <property type="evidence" value="ECO:0007669"/>
    <property type="project" value="TreeGrafter"/>
</dbReference>
<keyword evidence="2" id="KW-0964">Secreted</keyword>
<sequence>MDQTKNPNRGASLQRTTSSAPRLFLPGWVPNACTLVICASAETRPKGEEGDQGLPRPQGLQGPAGPTGIPGSEGDKGSIGGKESSGNSNLPELESLKTQIRGLETELEGLKSAITKTQKVLLAPNGVMVGEKVFKTDGSRGDYHAARETCLRMGGALASPRNVAENSALQKIVTWYNKRAVLGINDMATEGRFEYLNGDVIGYSNWAPGEPNNLGNEDCVEMHQDGKWHDRGCILEWLVICEF</sequence>
<dbReference type="GO" id="GO:0005615">
    <property type="term" value="C:extracellular space"/>
    <property type="evidence" value="ECO:0007669"/>
    <property type="project" value="TreeGrafter"/>
</dbReference>
<dbReference type="PROSITE" id="PS50041">
    <property type="entry name" value="C_TYPE_LECTIN_2"/>
    <property type="match status" value="1"/>
</dbReference>
<evidence type="ECO:0000259" key="8">
    <source>
        <dbReference type="PROSITE" id="PS50041"/>
    </source>
</evidence>
<dbReference type="AlphaFoldDB" id="A0AA35KCK2"/>
<dbReference type="InterPro" id="IPR015097">
    <property type="entry name" value="Surfac_D-trimer"/>
</dbReference>
<dbReference type="Gene3D" id="1.20.5.360">
    <property type="entry name" value="SFTPD helical domain"/>
    <property type="match status" value="1"/>
</dbReference>
<evidence type="ECO:0000256" key="5">
    <source>
        <dbReference type="ARBA" id="ARBA00023157"/>
    </source>
</evidence>
<protein>
    <recommendedName>
        <fullName evidence="8">C-type lectin domain-containing protein</fullName>
    </recommendedName>
</protein>
<dbReference type="Pfam" id="PF09006">
    <property type="entry name" value="Surfac_D-trimer"/>
    <property type="match status" value="1"/>
</dbReference>
<dbReference type="GO" id="GO:0008083">
    <property type="term" value="F:growth factor activity"/>
    <property type="evidence" value="ECO:0007669"/>
    <property type="project" value="TreeGrafter"/>
</dbReference>
<organism evidence="9 10">
    <name type="scientific">Podarcis lilfordi</name>
    <name type="common">Lilford's wall lizard</name>
    <dbReference type="NCBI Taxonomy" id="74358"/>
    <lineage>
        <taxon>Eukaryota</taxon>
        <taxon>Metazoa</taxon>
        <taxon>Chordata</taxon>
        <taxon>Craniata</taxon>
        <taxon>Vertebrata</taxon>
        <taxon>Euteleostomi</taxon>
        <taxon>Lepidosauria</taxon>
        <taxon>Squamata</taxon>
        <taxon>Bifurcata</taxon>
        <taxon>Unidentata</taxon>
        <taxon>Episquamata</taxon>
        <taxon>Laterata</taxon>
        <taxon>Lacertibaenia</taxon>
        <taxon>Lacertidae</taxon>
        <taxon>Podarcis</taxon>
    </lineage>
</organism>
<keyword evidence="3" id="KW-0732">Signal</keyword>
<dbReference type="Proteomes" id="UP001178461">
    <property type="component" value="Chromosome 5"/>
</dbReference>
<feature type="domain" description="C-type lectin" evidence="8">
    <location>
        <begin position="129"/>
        <end position="242"/>
    </location>
</feature>
<dbReference type="InterPro" id="IPR051663">
    <property type="entry name" value="CLec_Tetranectin-domain"/>
</dbReference>
<evidence type="ECO:0000313" key="10">
    <source>
        <dbReference type="Proteomes" id="UP001178461"/>
    </source>
</evidence>
<evidence type="ECO:0000256" key="7">
    <source>
        <dbReference type="SAM" id="MobiDB-lite"/>
    </source>
</evidence>
<keyword evidence="5" id="KW-1015">Disulfide bond</keyword>